<organism evidence="2">
    <name type="scientific">marine sediment metagenome</name>
    <dbReference type="NCBI Taxonomy" id="412755"/>
    <lineage>
        <taxon>unclassified sequences</taxon>
        <taxon>metagenomes</taxon>
        <taxon>ecological metagenomes</taxon>
    </lineage>
</organism>
<proteinExistence type="predicted"/>
<sequence length="74" mass="7586">MKTQIEAVADKADEAEEAATAATEKAKATDEAVTGRVSTDAAPDGHRAEERKFKGAPPLMDTGMAALSARGGVN</sequence>
<comment type="caution">
    <text evidence="2">The sequence shown here is derived from an EMBL/GenBank/DDBJ whole genome shotgun (WGS) entry which is preliminary data.</text>
</comment>
<reference evidence="2" key="1">
    <citation type="journal article" date="2015" name="Nature">
        <title>Complex archaea that bridge the gap between prokaryotes and eukaryotes.</title>
        <authorList>
            <person name="Spang A."/>
            <person name="Saw J.H."/>
            <person name="Jorgensen S.L."/>
            <person name="Zaremba-Niedzwiedzka K."/>
            <person name="Martijn J."/>
            <person name="Lind A.E."/>
            <person name="van Eijk R."/>
            <person name="Schleper C."/>
            <person name="Guy L."/>
            <person name="Ettema T.J."/>
        </authorList>
    </citation>
    <scope>NUCLEOTIDE SEQUENCE</scope>
</reference>
<gene>
    <name evidence="2" type="ORF">LCGC14_3014140</name>
</gene>
<dbReference type="EMBL" id="LAZR01062465">
    <property type="protein sequence ID" value="KKK61456.1"/>
    <property type="molecule type" value="Genomic_DNA"/>
</dbReference>
<name>A0A0F8ZND6_9ZZZZ</name>
<evidence type="ECO:0000313" key="2">
    <source>
        <dbReference type="EMBL" id="KKK61456.1"/>
    </source>
</evidence>
<protein>
    <submittedName>
        <fullName evidence="2">Uncharacterized protein</fullName>
    </submittedName>
</protein>
<dbReference type="AlphaFoldDB" id="A0A0F8ZND6"/>
<accession>A0A0F8ZND6</accession>
<feature type="region of interest" description="Disordered" evidence="1">
    <location>
        <begin position="1"/>
        <end position="50"/>
    </location>
</feature>
<evidence type="ECO:0000256" key="1">
    <source>
        <dbReference type="SAM" id="MobiDB-lite"/>
    </source>
</evidence>